<evidence type="ECO:0000256" key="1">
    <source>
        <dbReference type="ARBA" id="ARBA00023015"/>
    </source>
</evidence>
<evidence type="ECO:0000313" key="6">
    <source>
        <dbReference type="Proteomes" id="UP001165378"/>
    </source>
</evidence>
<dbReference type="GO" id="GO:0003677">
    <property type="term" value="F:DNA binding"/>
    <property type="evidence" value="ECO:0007669"/>
    <property type="project" value="UniProtKB-KW"/>
</dbReference>
<dbReference type="PANTHER" id="PTHR33154:SF15">
    <property type="entry name" value="REGULATORY PROTEIN ARSR"/>
    <property type="match status" value="1"/>
</dbReference>
<reference evidence="5" key="1">
    <citation type="submission" date="2022-01" db="EMBL/GenBank/DDBJ databases">
        <title>Genome-Based Taxonomic Classification of the Phylum Actinobacteria.</title>
        <authorList>
            <person name="Gao Y."/>
        </authorList>
    </citation>
    <scope>NUCLEOTIDE SEQUENCE</scope>
    <source>
        <strain evidence="5">KLBMP 8922</strain>
    </source>
</reference>
<dbReference type="PANTHER" id="PTHR33154">
    <property type="entry name" value="TRANSCRIPTIONAL REGULATOR, ARSR FAMILY"/>
    <property type="match status" value="1"/>
</dbReference>
<protein>
    <submittedName>
        <fullName evidence="5">Winged helix-turn-helix domain-containing protein</fullName>
    </submittedName>
</protein>
<evidence type="ECO:0000256" key="3">
    <source>
        <dbReference type="ARBA" id="ARBA00023163"/>
    </source>
</evidence>
<accession>A0AA41Q2M7</accession>
<evidence type="ECO:0000256" key="2">
    <source>
        <dbReference type="ARBA" id="ARBA00023125"/>
    </source>
</evidence>
<keyword evidence="1" id="KW-0805">Transcription regulation</keyword>
<name>A0AA41Q2M7_9ACTN</name>
<dbReference type="InterPro" id="IPR051081">
    <property type="entry name" value="HTH_MetalResp_TranReg"/>
</dbReference>
<dbReference type="CDD" id="cd00090">
    <property type="entry name" value="HTH_ARSR"/>
    <property type="match status" value="1"/>
</dbReference>
<sequence>MPADESKPVTQDVEALKVFAHPLRLRLSRLLNAEGPATASTLGRAVGATPSLVSYHLRAMAKFGFVVEAPEAGQDGRERYWKSAQDLRFRTGDFQGDDIGREVSGTVIRVIEAERGERRDEGYRRVLELGGRWPEASFSTAPALRLTAEELLALYGELMEVVDRYRGLPEATGDGTPRERVLLEMYGFPYAP</sequence>
<feature type="domain" description="HTH arsR-type" evidence="4">
    <location>
        <begin position="14"/>
        <end position="96"/>
    </location>
</feature>
<proteinExistence type="predicted"/>
<keyword evidence="2" id="KW-0238">DNA-binding</keyword>
<dbReference type="InterPro" id="IPR001845">
    <property type="entry name" value="HTH_ArsR_DNA-bd_dom"/>
</dbReference>
<evidence type="ECO:0000313" key="5">
    <source>
        <dbReference type="EMBL" id="MCF2530410.1"/>
    </source>
</evidence>
<dbReference type="InterPro" id="IPR036390">
    <property type="entry name" value="WH_DNA-bd_sf"/>
</dbReference>
<gene>
    <name evidence="5" type="ORF">LZ495_24755</name>
</gene>
<dbReference type="InterPro" id="IPR036388">
    <property type="entry name" value="WH-like_DNA-bd_sf"/>
</dbReference>
<dbReference type="InterPro" id="IPR011991">
    <property type="entry name" value="ArsR-like_HTH"/>
</dbReference>
<dbReference type="SMART" id="SM00418">
    <property type="entry name" value="HTH_ARSR"/>
    <property type="match status" value="1"/>
</dbReference>
<dbReference type="RefSeq" id="WP_235055077.1">
    <property type="nucleotide sequence ID" value="NZ_JAKFHA010000016.1"/>
</dbReference>
<organism evidence="5 6">
    <name type="scientific">Yinghuangia soli</name>
    <dbReference type="NCBI Taxonomy" id="2908204"/>
    <lineage>
        <taxon>Bacteria</taxon>
        <taxon>Bacillati</taxon>
        <taxon>Actinomycetota</taxon>
        <taxon>Actinomycetes</taxon>
        <taxon>Kitasatosporales</taxon>
        <taxon>Streptomycetaceae</taxon>
        <taxon>Yinghuangia</taxon>
    </lineage>
</organism>
<comment type="caution">
    <text evidence="5">The sequence shown here is derived from an EMBL/GenBank/DDBJ whole genome shotgun (WGS) entry which is preliminary data.</text>
</comment>
<evidence type="ECO:0000259" key="4">
    <source>
        <dbReference type="SMART" id="SM00418"/>
    </source>
</evidence>
<dbReference type="EMBL" id="JAKFHA010000016">
    <property type="protein sequence ID" value="MCF2530410.1"/>
    <property type="molecule type" value="Genomic_DNA"/>
</dbReference>
<keyword evidence="6" id="KW-1185">Reference proteome</keyword>
<dbReference type="AlphaFoldDB" id="A0AA41Q2M7"/>
<dbReference type="Pfam" id="PF12840">
    <property type="entry name" value="HTH_20"/>
    <property type="match status" value="1"/>
</dbReference>
<dbReference type="GO" id="GO:0003700">
    <property type="term" value="F:DNA-binding transcription factor activity"/>
    <property type="evidence" value="ECO:0007669"/>
    <property type="project" value="InterPro"/>
</dbReference>
<dbReference type="Gene3D" id="1.10.10.10">
    <property type="entry name" value="Winged helix-like DNA-binding domain superfamily/Winged helix DNA-binding domain"/>
    <property type="match status" value="1"/>
</dbReference>
<dbReference type="Proteomes" id="UP001165378">
    <property type="component" value="Unassembled WGS sequence"/>
</dbReference>
<dbReference type="SUPFAM" id="SSF46785">
    <property type="entry name" value="Winged helix' DNA-binding domain"/>
    <property type="match status" value="1"/>
</dbReference>
<keyword evidence="3" id="KW-0804">Transcription</keyword>